<keyword evidence="3" id="KW-1185">Reference proteome</keyword>
<dbReference type="EMBL" id="JAQOWY010000412">
    <property type="protein sequence ID" value="KAK1842464.1"/>
    <property type="molecule type" value="Genomic_DNA"/>
</dbReference>
<name>A0AAD9ABH3_9PEZI</name>
<dbReference type="AlphaFoldDB" id="A0AAD9ABH3"/>
<comment type="caution">
    <text evidence="2">The sequence shown here is derived from an EMBL/GenBank/DDBJ whole genome shotgun (WGS) entry which is preliminary data.</text>
</comment>
<gene>
    <name evidence="2" type="ORF">CCHR01_14915</name>
</gene>
<evidence type="ECO:0000313" key="3">
    <source>
        <dbReference type="Proteomes" id="UP001243330"/>
    </source>
</evidence>
<evidence type="ECO:0000313" key="2">
    <source>
        <dbReference type="EMBL" id="KAK1842464.1"/>
    </source>
</evidence>
<feature type="region of interest" description="Disordered" evidence="1">
    <location>
        <begin position="61"/>
        <end position="80"/>
    </location>
</feature>
<protein>
    <submittedName>
        <fullName evidence="2">Uncharacterized protein</fullName>
    </submittedName>
</protein>
<reference evidence="2" key="1">
    <citation type="submission" date="2023-01" db="EMBL/GenBank/DDBJ databases">
        <title>Colletotrichum chrysophilum M932 genome sequence.</title>
        <authorList>
            <person name="Baroncelli R."/>
        </authorList>
    </citation>
    <scope>NUCLEOTIDE SEQUENCE</scope>
    <source>
        <strain evidence="2">M932</strain>
    </source>
</reference>
<evidence type="ECO:0000256" key="1">
    <source>
        <dbReference type="SAM" id="MobiDB-lite"/>
    </source>
</evidence>
<accession>A0AAD9ABH3</accession>
<organism evidence="2 3">
    <name type="scientific">Colletotrichum chrysophilum</name>
    <dbReference type="NCBI Taxonomy" id="1836956"/>
    <lineage>
        <taxon>Eukaryota</taxon>
        <taxon>Fungi</taxon>
        <taxon>Dikarya</taxon>
        <taxon>Ascomycota</taxon>
        <taxon>Pezizomycotina</taxon>
        <taxon>Sordariomycetes</taxon>
        <taxon>Hypocreomycetidae</taxon>
        <taxon>Glomerellales</taxon>
        <taxon>Glomerellaceae</taxon>
        <taxon>Colletotrichum</taxon>
        <taxon>Colletotrichum gloeosporioides species complex</taxon>
    </lineage>
</organism>
<dbReference type="Proteomes" id="UP001243330">
    <property type="component" value="Unassembled WGS sequence"/>
</dbReference>
<proteinExistence type="predicted"/>
<sequence length="80" mass="8895">MPTRELSAATPAALSQTPAIVDPCEQTQMISDPTTQLQHGRAVEAGIVRWILVRFLARTMRESRDSPCSARTEDRGREQT</sequence>